<evidence type="ECO:0000313" key="6">
    <source>
        <dbReference type="EMBL" id="QBP18230.1"/>
    </source>
</evidence>
<evidence type="ECO:0000256" key="1">
    <source>
        <dbReference type="ARBA" id="ARBA00006640"/>
    </source>
</evidence>
<evidence type="ECO:0000313" key="7">
    <source>
        <dbReference type="Proteomes" id="UP000294321"/>
    </source>
</evidence>
<feature type="compositionally biased region" description="Basic residues" evidence="5">
    <location>
        <begin position="40"/>
        <end position="70"/>
    </location>
</feature>
<dbReference type="AlphaFoldDB" id="A0A4P6ZLW8"/>
<dbReference type="InterPro" id="IPR001911">
    <property type="entry name" value="Ribosomal_bS21"/>
</dbReference>
<gene>
    <name evidence="6" type="primary">rpsU</name>
    <name evidence="6" type="ORF">ELX58_03570</name>
</gene>
<dbReference type="NCBIfam" id="TIGR00030">
    <property type="entry name" value="S21p"/>
    <property type="match status" value="1"/>
</dbReference>
<keyword evidence="3" id="KW-0687">Ribonucleoprotein</keyword>
<accession>A0A4P6ZLW8</accession>
<evidence type="ECO:0000256" key="2">
    <source>
        <dbReference type="ARBA" id="ARBA00022980"/>
    </source>
</evidence>
<evidence type="ECO:0000256" key="5">
    <source>
        <dbReference type="SAM" id="MobiDB-lite"/>
    </source>
</evidence>
<comment type="similarity">
    <text evidence="1">Belongs to the bacterial ribosomal protein bS21 family.</text>
</comment>
<name>A0A4P6ZLW8_9LACO</name>
<protein>
    <recommendedName>
        <fullName evidence="4">Small ribosomal subunit protein bS21</fullName>
    </recommendedName>
</protein>
<dbReference type="RefSeq" id="WP_133441791.1">
    <property type="nucleotide sequence ID" value="NZ_CP034726.1"/>
</dbReference>
<dbReference type="EMBL" id="CP034726">
    <property type="protein sequence ID" value="QBP18230.1"/>
    <property type="molecule type" value="Genomic_DNA"/>
</dbReference>
<dbReference type="Pfam" id="PF01165">
    <property type="entry name" value="Ribosomal_S21"/>
    <property type="match status" value="1"/>
</dbReference>
<dbReference type="GO" id="GO:0005840">
    <property type="term" value="C:ribosome"/>
    <property type="evidence" value="ECO:0007669"/>
    <property type="project" value="UniProtKB-KW"/>
</dbReference>
<dbReference type="KEGG" id="lji:ELX58_03570"/>
<feature type="region of interest" description="Disordered" evidence="5">
    <location>
        <begin position="37"/>
        <end position="70"/>
    </location>
</feature>
<keyword evidence="2 6" id="KW-0689">Ribosomal protein</keyword>
<evidence type="ECO:0000256" key="3">
    <source>
        <dbReference type="ARBA" id="ARBA00023274"/>
    </source>
</evidence>
<dbReference type="GO" id="GO:0003735">
    <property type="term" value="F:structural constituent of ribosome"/>
    <property type="evidence" value="ECO:0007669"/>
    <property type="project" value="InterPro"/>
</dbReference>
<sequence>MIKLHKNESIEHALRRFDRQDRHLGTQNDYRKHQVYVGPSKRRQLKSKLARQRARAMKRRQRRNHRPSYY</sequence>
<dbReference type="Proteomes" id="UP000294321">
    <property type="component" value="Chromosome"/>
</dbReference>
<keyword evidence="7" id="KW-1185">Reference proteome</keyword>
<dbReference type="GO" id="GO:1990904">
    <property type="term" value="C:ribonucleoprotein complex"/>
    <property type="evidence" value="ECO:0007669"/>
    <property type="project" value="UniProtKB-KW"/>
</dbReference>
<evidence type="ECO:0000256" key="4">
    <source>
        <dbReference type="ARBA" id="ARBA00035135"/>
    </source>
</evidence>
<organism evidence="6 7">
    <name type="scientific">Acetilactobacillus jinshanensis</name>
    <dbReference type="NCBI Taxonomy" id="1720083"/>
    <lineage>
        <taxon>Bacteria</taxon>
        <taxon>Bacillati</taxon>
        <taxon>Bacillota</taxon>
        <taxon>Bacilli</taxon>
        <taxon>Lactobacillales</taxon>
        <taxon>Lactobacillaceae</taxon>
        <taxon>Acetilactobacillus</taxon>
    </lineage>
</organism>
<dbReference type="GO" id="GO:0006412">
    <property type="term" value="P:translation"/>
    <property type="evidence" value="ECO:0007669"/>
    <property type="project" value="InterPro"/>
</dbReference>
<dbReference type="OrthoDB" id="9799244at2"/>
<proteinExistence type="inferred from homology"/>
<reference evidence="7" key="1">
    <citation type="submission" date="2018-12" db="EMBL/GenBank/DDBJ databases">
        <title>A new species of lactobacillus.</title>
        <authorList>
            <person name="Jian Y."/>
            <person name="Xin L."/>
            <person name="Hong Z.J."/>
            <person name="Ming L.Z."/>
            <person name="Hong X.Z."/>
        </authorList>
    </citation>
    <scope>NUCLEOTIDE SEQUENCE [LARGE SCALE GENOMIC DNA]</scope>
    <source>
        <strain evidence="7">HSLZ-75</strain>
    </source>
</reference>